<evidence type="ECO:0000259" key="2">
    <source>
        <dbReference type="Pfam" id="PF20155"/>
    </source>
</evidence>
<reference evidence="4" key="1">
    <citation type="submission" date="2017-12" db="EMBL/GenBank/DDBJ databases">
        <authorList>
            <person name="Diaz M."/>
        </authorList>
    </citation>
    <scope>NUCLEOTIDE SEQUENCE [LARGE SCALE GENOMIC DNA]</scope>
    <source>
        <strain evidence="4">FI11154</strain>
    </source>
</reference>
<dbReference type="EMBL" id="OOFM01000004">
    <property type="protein sequence ID" value="SPL63708.1"/>
    <property type="molecule type" value="Genomic_DNA"/>
</dbReference>
<dbReference type="NCBIfam" id="TIGR02675">
    <property type="entry name" value="tape_meas_nterm"/>
    <property type="match status" value="1"/>
</dbReference>
<feature type="region of interest" description="Disordered" evidence="1">
    <location>
        <begin position="730"/>
        <end position="760"/>
    </location>
</feature>
<protein>
    <submittedName>
        <fullName evidence="3">Phage tail length tape-measure protein 1</fullName>
    </submittedName>
</protein>
<name>A0A2P9HI01_9HYPH</name>
<evidence type="ECO:0000313" key="4">
    <source>
        <dbReference type="Proteomes" id="UP000246073"/>
    </source>
</evidence>
<dbReference type="RefSeq" id="WP_181376045.1">
    <property type="nucleotide sequence ID" value="NZ_OOFM01000004.1"/>
</dbReference>
<proteinExistence type="predicted"/>
<dbReference type="InterPro" id="IPR013491">
    <property type="entry name" value="Tape_meas_N"/>
</dbReference>
<sequence length="1088" mass="115339">MAEENNSDIILSISSDVASMRRAQKRMDEMLQAMGRSSDSAFDKIAKKANADFKQIEEGAKKLRAQMDAAFNRPIGTGISKGIAAISSILGANELRKMTDAWTDLTSRVNLASGSVDNGAKVMDRLGAMARRTYSDLTQTTESYLASSTALKELGYSTNQSLDYTEALNNALVVSGAKGDRAARVIDALGKSMALGKLSGDQLNTVLADGGRVAEALAAGLGTTTNGLRALGAQGKITGDQIVKALTSQMMTLRREAEEMPATIGDGFTLLNNAMLQYVGNADQVSGASASVSKGLIIIADNFDKVADAGLQVAAVFAGALVGRSMASMVRTLGTTTAALVKFHQTMKAAQGAAGLVQSFGALGAAAAPLGAIIGGAVVLAVGNYAVKAVEARHNSDTLRAEMEKLGLVAPKAADGIDQAAESLDKLSSAERVRKLKNINDEIERLRSGGGRLGSLFGKGDELDLLSANAASPLQNVIQNLSMSDADKSARREIVQLIEDFKTFQISASDAQKKLTDIGNTNVSMGVVELLDKVRESVTGISQLQSYSTRFGNELEANVGKVGEEILSLKGMLQETASVGVISQEQYNELSKLIDEFAKTGRGADALKQRLTEIGDGKPSFDWLHSQFDSLITKMLVVIKTAQDAGRAMQLANPRGPDEAKATRATADPYIVQRRAENAAAEEYERNALRKAQLGKDQFALENKIAEVRRRSESDNQKLTADQIKRIAEAELAGDKARTSKKPKKEKATPKSTDQKIDSDIQAVKDRTAALAAEAEMVGKSTAEQEKRRIAMDLEQAALAKLKDEAIKQGQTDLSKIKISAEQRRQIDEVAEAYGREAAALQLVEDRQQRVEQAANDFYESFKSSTIGAITGANSLADALKNIGNRLADLFLNAGFDALFKPSSGGMGGGAFGGFFNSIGSLIGRKDGGQIPGYDSGGRIRGPGGPRDDKVLLWGSNGEFMMNAAATQKWLPILEAMNAGKLPQRRDGGGIGFSAPRISSAPIPVPSIPSVAQLAGNSSVDNSRTDNSVNSAPIINVNVNGATGNAEVATMVQQGVQQGIMAWQKTPYFANAVSQGVKQANSRGMLRR</sequence>
<feature type="compositionally biased region" description="Basic and acidic residues" evidence="1">
    <location>
        <begin position="746"/>
        <end position="760"/>
    </location>
</feature>
<feature type="domain" description="Tape measure protein N-terminal" evidence="2">
    <location>
        <begin position="95"/>
        <end position="284"/>
    </location>
</feature>
<accession>A0A2P9HI01</accession>
<gene>
    <name evidence="3" type="ORF">OHAE_3640</name>
</gene>
<evidence type="ECO:0000256" key="1">
    <source>
        <dbReference type="SAM" id="MobiDB-lite"/>
    </source>
</evidence>
<dbReference type="Pfam" id="PF20155">
    <property type="entry name" value="TMP_3"/>
    <property type="match status" value="1"/>
</dbReference>
<dbReference type="Proteomes" id="UP000246073">
    <property type="component" value="Unassembled WGS sequence"/>
</dbReference>
<dbReference type="AlphaFoldDB" id="A0A2P9HI01"/>
<organism evidence="3 4">
    <name type="scientific">Ochrobactrum soli</name>
    <dbReference type="NCBI Taxonomy" id="2448455"/>
    <lineage>
        <taxon>Bacteria</taxon>
        <taxon>Pseudomonadati</taxon>
        <taxon>Pseudomonadota</taxon>
        <taxon>Alphaproteobacteria</taxon>
        <taxon>Hyphomicrobiales</taxon>
        <taxon>Brucellaceae</taxon>
        <taxon>Brucella/Ochrobactrum group</taxon>
        <taxon>Ochrobactrum</taxon>
    </lineage>
</organism>
<evidence type="ECO:0000313" key="3">
    <source>
        <dbReference type="EMBL" id="SPL63708.1"/>
    </source>
</evidence>